<comment type="similarity">
    <text evidence="3 14">Belongs to the Nth/MutY family.</text>
</comment>
<keyword evidence="10 14" id="KW-0408">Iron</keyword>
<dbReference type="GO" id="GO:0006298">
    <property type="term" value="P:mismatch repair"/>
    <property type="evidence" value="ECO:0007669"/>
    <property type="project" value="TreeGrafter"/>
</dbReference>
<dbReference type="CDD" id="cd00056">
    <property type="entry name" value="ENDO3c"/>
    <property type="match status" value="1"/>
</dbReference>
<evidence type="ECO:0000256" key="14">
    <source>
        <dbReference type="RuleBase" id="RU365096"/>
    </source>
</evidence>
<evidence type="ECO:0000256" key="7">
    <source>
        <dbReference type="ARBA" id="ARBA00022723"/>
    </source>
</evidence>
<keyword evidence="12" id="KW-0234">DNA repair</keyword>
<evidence type="ECO:0000256" key="10">
    <source>
        <dbReference type="ARBA" id="ARBA00023004"/>
    </source>
</evidence>
<keyword evidence="17" id="KW-1185">Reference proteome</keyword>
<dbReference type="InterPro" id="IPR003265">
    <property type="entry name" value="HhH-GPD_domain"/>
</dbReference>
<keyword evidence="11" id="KW-0411">Iron-sulfur</keyword>
<dbReference type="GO" id="GO:0051539">
    <property type="term" value="F:4 iron, 4 sulfur cluster binding"/>
    <property type="evidence" value="ECO:0007669"/>
    <property type="project" value="UniProtKB-UniRule"/>
</dbReference>
<name>A0A6C0GPI3_9BACT</name>
<evidence type="ECO:0000256" key="6">
    <source>
        <dbReference type="ARBA" id="ARBA00022485"/>
    </source>
</evidence>
<evidence type="ECO:0000259" key="15">
    <source>
        <dbReference type="SMART" id="SM00478"/>
    </source>
</evidence>
<evidence type="ECO:0000313" key="17">
    <source>
        <dbReference type="Proteomes" id="UP000480178"/>
    </source>
</evidence>
<dbReference type="InterPro" id="IPR029119">
    <property type="entry name" value="MutY_C"/>
</dbReference>
<dbReference type="Pfam" id="PF00730">
    <property type="entry name" value="HhH-GPD"/>
    <property type="match status" value="1"/>
</dbReference>
<keyword evidence="13 14" id="KW-0326">Glycosidase</keyword>
<dbReference type="GO" id="GO:0046872">
    <property type="term" value="F:metal ion binding"/>
    <property type="evidence" value="ECO:0007669"/>
    <property type="project" value="UniProtKB-UniRule"/>
</dbReference>
<feature type="domain" description="HhH-GPD" evidence="15">
    <location>
        <begin position="38"/>
        <end position="189"/>
    </location>
</feature>
<dbReference type="SUPFAM" id="SSF55811">
    <property type="entry name" value="Nudix"/>
    <property type="match status" value="1"/>
</dbReference>
<dbReference type="AlphaFoldDB" id="A0A6C0GPI3"/>
<comment type="cofactor">
    <cofactor evidence="14">
        <name>[4Fe-4S] cluster</name>
        <dbReference type="ChEBI" id="CHEBI:49883"/>
    </cofactor>
    <text evidence="14">Binds 1 [4Fe-4S] cluster.</text>
</comment>
<dbReference type="PANTHER" id="PTHR42944">
    <property type="entry name" value="ADENINE DNA GLYCOSYLASE"/>
    <property type="match status" value="1"/>
</dbReference>
<keyword evidence="7" id="KW-0479">Metal-binding</keyword>
<dbReference type="GO" id="GO:0006284">
    <property type="term" value="P:base-excision repair"/>
    <property type="evidence" value="ECO:0007669"/>
    <property type="project" value="UniProtKB-UniRule"/>
</dbReference>
<evidence type="ECO:0000256" key="12">
    <source>
        <dbReference type="ARBA" id="ARBA00023204"/>
    </source>
</evidence>
<dbReference type="Gene3D" id="1.10.340.30">
    <property type="entry name" value="Hypothetical protein, domain 2"/>
    <property type="match status" value="1"/>
</dbReference>
<sequence>MNKHFFASKLIEWYLRHKRDLPWRHTRNPYLIWLSEIILQQTRVKQGMPYYLAFAEKFPTVQDLAQADEREVLRLWQGLGYYARARNMHKTAKIVHEQHQGTFPETYSNLLTLKGIGPYTAAAIASFAFQEQVAVLDGNVFRVLSRLFGIDTDISSNEGKKQFTKLANELIPAENPDLFNQGIMEFGALLCTPVSPQCMFCPFNNECIANLTGRQEVLPVKAKKNNSKERYFHYLILKSDDKLAMKERNMKDIWSGLYDFYLLEEKEFYSLETLLLKHDLTELFGEATLEKESLTYTHILTHQKVYARFWHLAISSEKSSEIASRLGISFYSLDEIQDLPKPVLINKYLHEYFF</sequence>
<dbReference type="SUPFAM" id="SSF48150">
    <property type="entry name" value="DNA-glycosylase"/>
    <property type="match status" value="1"/>
</dbReference>
<dbReference type="NCBIfam" id="TIGR01084">
    <property type="entry name" value="mutY"/>
    <property type="match status" value="1"/>
</dbReference>
<evidence type="ECO:0000256" key="2">
    <source>
        <dbReference type="ARBA" id="ARBA00002933"/>
    </source>
</evidence>
<dbReference type="Pfam" id="PF00633">
    <property type="entry name" value="HHH"/>
    <property type="match status" value="1"/>
</dbReference>
<dbReference type="KEGG" id="rhoz:GXP67_24025"/>
<dbReference type="FunFam" id="1.10.340.30:FF:000002">
    <property type="entry name" value="Adenine DNA glycosylase"/>
    <property type="match status" value="1"/>
</dbReference>
<dbReference type="Pfam" id="PF14815">
    <property type="entry name" value="NUDIX_4"/>
    <property type="match status" value="1"/>
</dbReference>
<comment type="function">
    <text evidence="2">Adenine glycosylase active on G-A mispairs. MutY also corrects error-prone DNA synthesis past GO lesions which are due to the oxidatively damaged form of guanine: 7,8-dihydro-8-oxoguanine (8-oxo-dGTP).</text>
</comment>
<dbReference type="CDD" id="cd03431">
    <property type="entry name" value="NUDIX_DNA_Glycosylase_C-MutY"/>
    <property type="match status" value="1"/>
</dbReference>
<dbReference type="SMART" id="SM00478">
    <property type="entry name" value="ENDO3c"/>
    <property type="match status" value="1"/>
</dbReference>
<dbReference type="GO" id="GO:0032357">
    <property type="term" value="F:oxidized purine DNA binding"/>
    <property type="evidence" value="ECO:0007669"/>
    <property type="project" value="TreeGrafter"/>
</dbReference>
<dbReference type="InterPro" id="IPR000445">
    <property type="entry name" value="HhH_motif"/>
</dbReference>
<comment type="catalytic activity">
    <reaction evidence="1 14">
        <text>Hydrolyzes free adenine bases from 7,8-dihydro-8-oxoguanine:adenine mismatched double-stranded DNA, leaving an apurinic site.</text>
        <dbReference type="EC" id="3.2.2.31"/>
    </reaction>
</comment>
<evidence type="ECO:0000256" key="13">
    <source>
        <dbReference type="ARBA" id="ARBA00023295"/>
    </source>
</evidence>
<evidence type="ECO:0000256" key="5">
    <source>
        <dbReference type="ARBA" id="ARBA00022023"/>
    </source>
</evidence>
<dbReference type="InterPro" id="IPR011257">
    <property type="entry name" value="DNA_glycosylase"/>
</dbReference>
<gene>
    <name evidence="16" type="primary">mutY</name>
    <name evidence="16" type="ORF">GXP67_24025</name>
</gene>
<dbReference type="GO" id="GO:0035485">
    <property type="term" value="F:adenine/guanine mispair binding"/>
    <property type="evidence" value="ECO:0007669"/>
    <property type="project" value="TreeGrafter"/>
</dbReference>
<keyword evidence="8 14" id="KW-0227">DNA damage</keyword>
<evidence type="ECO:0000256" key="4">
    <source>
        <dbReference type="ARBA" id="ARBA00012045"/>
    </source>
</evidence>
<evidence type="ECO:0000256" key="11">
    <source>
        <dbReference type="ARBA" id="ARBA00023014"/>
    </source>
</evidence>
<evidence type="ECO:0000256" key="8">
    <source>
        <dbReference type="ARBA" id="ARBA00022763"/>
    </source>
</evidence>
<evidence type="ECO:0000256" key="3">
    <source>
        <dbReference type="ARBA" id="ARBA00008343"/>
    </source>
</evidence>
<dbReference type="RefSeq" id="WP_162445481.1">
    <property type="nucleotide sequence ID" value="NZ_CP048222.1"/>
</dbReference>
<dbReference type="InterPro" id="IPR015797">
    <property type="entry name" value="NUDIX_hydrolase-like_dom_sf"/>
</dbReference>
<dbReference type="InterPro" id="IPR023170">
    <property type="entry name" value="HhH_base_excis_C"/>
</dbReference>
<organism evidence="16 17">
    <name type="scientific">Rhodocytophaga rosea</name>
    <dbReference type="NCBI Taxonomy" id="2704465"/>
    <lineage>
        <taxon>Bacteria</taxon>
        <taxon>Pseudomonadati</taxon>
        <taxon>Bacteroidota</taxon>
        <taxon>Cytophagia</taxon>
        <taxon>Cytophagales</taxon>
        <taxon>Rhodocytophagaceae</taxon>
        <taxon>Rhodocytophaga</taxon>
    </lineage>
</organism>
<dbReference type="EMBL" id="CP048222">
    <property type="protein sequence ID" value="QHT69492.1"/>
    <property type="molecule type" value="Genomic_DNA"/>
</dbReference>
<keyword evidence="9" id="KW-0378">Hydrolase</keyword>
<dbReference type="Gene3D" id="1.10.1670.10">
    <property type="entry name" value="Helix-hairpin-Helix base-excision DNA repair enzymes (C-terminal)"/>
    <property type="match status" value="1"/>
</dbReference>
<proteinExistence type="inferred from homology"/>
<evidence type="ECO:0000313" key="16">
    <source>
        <dbReference type="EMBL" id="QHT69492.1"/>
    </source>
</evidence>
<evidence type="ECO:0000256" key="1">
    <source>
        <dbReference type="ARBA" id="ARBA00000843"/>
    </source>
</evidence>
<keyword evidence="6" id="KW-0004">4Fe-4S</keyword>
<dbReference type="InterPro" id="IPR005760">
    <property type="entry name" value="A/G_AdeGlyc_MutY"/>
</dbReference>
<dbReference type="EC" id="3.2.2.31" evidence="4 14"/>
<dbReference type="Gene3D" id="3.90.79.10">
    <property type="entry name" value="Nucleoside Triphosphate Pyrophosphohydrolase"/>
    <property type="match status" value="1"/>
</dbReference>
<dbReference type="GO" id="GO:0034039">
    <property type="term" value="F:8-oxo-7,8-dihydroguanine DNA N-glycosylase activity"/>
    <property type="evidence" value="ECO:0007669"/>
    <property type="project" value="TreeGrafter"/>
</dbReference>
<dbReference type="GO" id="GO:0000701">
    <property type="term" value="F:purine-specific mismatch base pair DNA N-glycosylase activity"/>
    <property type="evidence" value="ECO:0007669"/>
    <property type="project" value="UniProtKB-EC"/>
</dbReference>
<protein>
    <recommendedName>
        <fullName evidence="5 14">Adenine DNA glycosylase</fullName>
        <ecNumber evidence="4 14">3.2.2.31</ecNumber>
    </recommendedName>
</protein>
<dbReference type="InterPro" id="IPR044298">
    <property type="entry name" value="MIG/MutY"/>
</dbReference>
<accession>A0A6C0GPI3</accession>
<dbReference type="Proteomes" id="UP000480178">
    <property type="component" value="Chromosome"/>
</dbReference>
<dbReference type="PANTHER" id="PTHR42944:SF1">
    <property type="entry name" value="ADENINE DNA GLYCOSYLASE"/>
    <property type="match status" value="1"/>
</dbReference>
<reference evidence="16 17" key="1">
    <citation type="submission" date="2020-01" db="EMBL/GenBank/DDBJ databases">
        <authorList>
            <person name="Kim M.K."/>
        </authorList>
    </citation>
    <scope>NUCLEOTIDE SEQUENCE [LARGE SCALE GENOMIC DNA]</scope>
    <source>
        <strain evidence="16 17">172606-1</strain>
    </source>
</reference>
<evidence type="ECO:0000256" key="9">
    <source>
        <dbReference type="ARBA" id="ARBA00022801"/>
    </source>
</evidence>